<feature type="compositionally biased region" description="Polar residues" evidence="1">
    <location>
        <begin position="472"/>
        <end position="487"/>
    </location>
</feature>
<evidence type="ECO:0000256" key="1">
    <source>
        <dbReference type="SAM" id="MobiDB-lite"/>
    </source>
</evidence>
<comment type="caution">
    <text evidence="2">The sequence shown here is derived from an EMBL/GenBank/DDBJ whole genome shotgun (WGS) entry which is preliminary data.</text>
</comment>
<feature type="compositionally biased region" description="Polar residues" evidence="1">
    <location>
        <begin position="521"/>
        <end position="552"/>
    </location>
</feature>
<feature type="region of interest" description="Disordered" evidence="1">
    <location>
        <begin position="468"/>
        <end position="560"/>
    </location>
</feature>
<protein>
    <submittedName>
        <fullName evidence="2">Uncharacterized protein</fullName>
    </submittedName>
</protein>
<feature type="compositionally biased region" description="Polar residues" evidence="1">
    <location>
        <begin position="494"/>
        <end position="512"/>
    </location>
</feature>
<feature type="region of interest" description="Disordered" evidence="1">
    <location>
        <begin position="251"/>
        <end position="276"/>
    </location>
</feature>
<evidence type="ECO:0000313" key="3">
    <source>
        <dbReference type="Proteomes" id="UP001151699"/>
    </source>
</evidence>
<dbReference type="AlphaFoldDB" id="A0A9Q0RZW6"/>
<feature type="non-terminal residue" evidence="2">
    <location>
        <position position="1"/>
    </location>
</feature>
<dbReference type="Proteomes" id="UP001151699">
    <property type="component" value="Chromosome X"/>
</dbReference>
<feature type="non-terminal residue" evidence="2">
    <location>
        <position position="579"/>
    </location>
</feature>
<dbReference type="EMBL" id="WJQU01000003">
    <property type="protein sequence ID" value="KAJ6638656.1"/>
    <property type="molecule type" value="Genomic_DNA"/>
</dbReference>
<feature type="region of interest" description="Disordered" evidence="1">
    <location>
        <begin position="169"/>
        <end position="197"/>
    </location>
</feature>
<proteinExistence type="predicted"/>
<evidence type="ECO:0000313" key="2">
    <source>
        <dbReference type="EMBL" id="KAJ6638656.1"/>
    </source>
</evidence>
<reference evidence="2" key="1">
    <citation type="submission" date="2022-07" db="EMBL/GenBank/DDBJ databases">
        <authorList>
            <person name="Trinca V."/>
            <person name="Uliana J.V.C."/>
            <person name="Torres T.T."/>
            <person name="Ward R.J."/>
            <person name="Monesi N."/>
        </authorList>
    </citation>
    <scope>NUCLEOTIDE SEQUENCE</scope>
    <source>
        <strain evidence="2">HSMRA1968</strain>
        <tissue evidence="2">Whole embryos</tissue>
    </source>
</reference>
<dbReference type="OrthoDB" id="205782at2759"/>
<gene>
    <name evidence="2" type="ORF">Bhyg_11393</name>
</gene>
<accession>A0A9Q0RZW6</accession>
<feature type="compositionally biased region" description="Polar residues" evidence="1">
    <location>
        <begin position="254"/>
        <end position="276"/>
    </location>
</feature>
<name>A0A9Q0RZW6_9DIPT</name>
<keyword evidence="3" id="KW-1185">Reference proteome</keyword>
<organism evidence="2 3">
    <name type="scientific">Pseudolycoriella hygida</name>
    <dbReference type="NCBI Taxonomy" id="35572"/>
    <lineage>
        <taxon>Eukaryota</taxon>
        <taxon>Metazoa</taxon>
        <taxon>Ecdysozoa</taxon>
        <taxon>Arthropoda</taxon>
        <taxon>Hexapoda</taxon>
        <taxon>Insecta</taxon>
        <taxon>Pterygota</taxon>
        <taxon>Neoptera</taxon>
        <taxon>Endopterygota</taxon>
        <taxon>Diptera</taxon>
        <taxon>Nematocera</taxon>
        <taxon>Sciaroidea</taxon>
        <taxon>Sciaridae</taxon>
        <taxon>Pseudolycoriella</taxon>
    </lineage>
</organism>
<sequence length="579" mass="64879">KEAIVPIASVDDSSLGMNNGNTMSGYLSEGHFEYQTISSTNPNLERSKLMRKSFHGSGRQLTNVKIHHQKQIEQDNMKIQPFHQANASVISNMSSNTSMSEDSCQTIITCAVVHQEQSPLRPADAQLKFQQFQQQNSDYDTGVDEVDCHFGSNLELPPYPSPPVSVIHSRQASEDFPPPPPNVEVEPMNDNNESKPVAEHVEGTTSILVQLQQRQQILKMRMNEQHKQQQIQKQNQQQINEIKNSESWLKEMQTKQSTLKKNDQQKLNGPNTSLSNKISSVRDLASRFEQIKLPGEVSTNQPPLLRSGSSQELLGKQIRTGMNGLPDSLSRSNSNDGSIDEVDCAPMSNKIKTPAYLTLPKTRFDINQSQIAEEIREVEMLNTMVQQTLNNSQANKQRTKKKSVSFCDQVILVATADNQEDDDFIPNPILERVLRTANYSGDGDKSPFIQSSAHQQNIMRLQNEPAMRHGVNGSQSGILSPNDSVKNQGKIEPQRQTDMQKQTEQRQTNQSPIGFGEHMSRSQQAYGQDLSRIQSASEVPTLNAQQRPNQGLSGLPAPISQDMQNYQTHDMRRTQLNDG</sequence>